<feature type="region of interest" description="Disordered" evidence="1">
    <location>
        <begin position="1"/>
        <end position="53"/>
    </location>
</feature>
<feature type="compositionally biased region" description="Polar residues" evidence="1">
    <location>
        <begin position="18"/>
        <end position="37"/>
    </location>
</feature>
<evidence type="ECO:0000259" key="2">
    <source>
        <dbReference type="Pfam" id="PF13902"/>
    </source>
</evidence>
<dbReference type="PANTHER" id="PTHR32019">
    <property type="entry name" value="R3H DOMAIN-CONTAINING PROTEIN 4"/>
    <property type="match status" value="1"/>
</dbReference>
<proteinExistence type="predicted"/>
<name>A0AAV8WLF0_9CUCU</name>
<accession>A0AAV8WLF0</accession>
<evidence type="ECO:0000256" key="1">
    <source>
        <dbReference type="SAM" id="MobiDB-lite"/>
    </source>
</evidence>
<sequence>MTVIRGKQNYNYPKPNSAVGSDTESLNLGSVPASDTESLNDEPHSTNQLRRPRPIKASHMEELVNVKKSSGKKKLRRYQNRCVLQTLNEEDENENVFIIMESYKGPFARLLEDKNALEYWNSFIEKSEEEQAKIVRAFSEKYNNHLQGNTNKADAQHGRLSSRIRRTIKIRKNLSLETVKGFEDELIEFFKATPMEIYVRYPPTSFDRLLLHAIAQHHKLKSISVLVEDVGKRSVEVYNADDRWTPTDSFLTDFIQQLRR</sequence>
<dbReference type="PANTHER" id="PTHR32019:SF2">
    <property type="entry name" value="R3H DOMAIN-CONTAINING PROTEIN 4"/>
    <property type="match status" value="1"/>
</dbReference>
<dbReference type="Proteomes" id="UP001162156">
    <property type="component" value="Unassembled WGS sequence"/>
</dbReference>
<evidence type="ECO:0000313" key="3">
    <source>
        <dbReference type="EMBL" id="KAJ8926907.1"/>
    </source>
</evidence>
<gene>
    <name evidence="3" type="ORF">NQ314_020759</name>
</gene>
<dbReference type="InterPro" id="IPR036867">
    <property type="entry name" value="R3H_dom_sf"/>
</dbReference>
<organism evidence="3 4">
    <name type="scientific">Rhamnusium bicolor</name>
    <dbReference type="NCBI Taxonomy" id="1586634"/>
    <lineage>
        <taxon>Eukaryota</taxon>
        <taxon>Metazoa</taxon>
        <taxon>Ecdysozoa</taxon>
        <taxon>Arthropoda</taxon>
        <taxon>Hexapoda</taxon>
        <taxon>Insecta</taxon>
        <taxon>Pterygota</taxon>
        <taxon>Neoptera</taxon>
        <taxon>Endopterygota</taxon>
        <taxon>Coleoptera</taxon>
        <taxon>Polyphaga</taxon>
        <taxon>Cucujiformia</taxon>
        <taxon>Chrysomeloidea</taxon>
        <taxon>Cerambycidae</taxon>
        <taxon>Lepturinae</taxon>
        <taxon>Rhagiini</taxon>
        <taxon>Rhamnusium</taxon>
    </lineage>
</organism>
<feature type="domain" description="R3H-associated N-terminal" evidence="2">
    <location>
        <begin position="64"/>
        <end position="169"/>
    </location>
</feature>
<protein>
    <recommendedName>
        <fullName evidence="2">R3H-associated N-terminal domain-containing protein</fullName>
    </recommendedName>
</protein>
<dbReference type="GO" id="GO:0003676">
    <property type="term" value="F:nucleic acid binding"/>
    <property type="evidence" value="ECO:0007669"/>
    <property type="project" value="InterPro"/>
</dbReference>
<reference evidence="3" key="1">
    <citation type="journal article" date="2023" name="Insect Mol. Biol.">
        <title>Genome sequencing provides insights into the evolution of gene families encoding plant cell wall-degrading enzymes in longhorned beetles.</title>
        <authorList>
            <person name="Shin N.R."/>
            <person name="Okamura Y."/>
            <person name="Kirsch R."/>
            <person name="Pauchet Y."/>
        </authorList>
    </citation>
    <scope>NUCLEOTIDE SEQUENCE</scope>
    <source>
        <strain evidence="3">RBIC_L_NR</strain>
    </source>
</reference>
<dbReference type="AlphaFoldDB" id="A0AAV8WLF0"/>
<dbReference type="InterPro" id="IPR025952">
    <property type="entry name" value="R3H-assoc_dom"/>
</dbReference>
<comment type="caution">
    <text evidence="3">The sequence shown here is derived from an EMBL/GenBank/DDBJ whole genome shotgun (WGS) entry which is preliminary data.</text>
</comment>
<dbReference type="InterPro" id="IPR039629">
    <property type="entry name" value="R3HDM4"/>
</dbReference>
<dbReference type="EMBL" id="JANEYF010005770">
    <property type="protein sequence ID" value="KAJ8926907.1"/>
    <property type="molecule type" value="Genomic_DNA"/>
</dbReference>
<keyword evidence="4" id="KW-1185">Reference proteome</keyword>
<evidence type="ECO:0000313" key="4">
    <source>
        <dbReference type="Proteomes" id="UP001162156"/>
    </source>
</evidence>
<dbReference type="Gene3D" id="3.30.1370.50">
    <property type="entry name" value="R3H-like domain"/>
    <property type="match status" value="1"/>
</dbReference>
<dbReference type="SUPFAM" id="SSF82708">
    <property type="entry name" value="R3H domain"/>
    <property type="match status" value="1"/>
</dbReference>
<dbReference type="Pfam" id="PF13902">
    <property type="entry name" value="R3H-assoc"/>
    <property type="match status" value="1"/>
</dbReference>